<name>A0ABS1DAT6_9PROT</name>
<dbReference type="EMBL" id="NRRL01000003">
    <property type="protein sequence ID" value="MBK1667069.1"/>
    <property type="molecule type" value="Genomic_DNA"/>
</dbReference>
<sequence length="103" mass="10911">MSAVAPIYRLTRPPPIATKALHEAAVRVLMQEGPEAHIALAVEIERHGAAEAARQLAGLSTLCAGPAPALTLAQHCAWPPPDLPPRARRFCQALAADLGRHLC</sequence>
<keyword evidence="2" id="KW-1185">Reference proteome</keyword>
<dbReference type="Proteomes" id="UP001296873">
    <property type="component" value="Unassembled WGS sequence"/>
</dbReference>
<proteinExistence type="predicted"/>
<organism evidence="1 2">
    <name type="scientific">Rhodovibrio sodomensis</name>
    <dbReference type="NCBI Taxonomy" id="1088"/>
    <lineage>
        <taxon>Bacteria</taxon>
        <taxon>Pseudomonadati</taxon>
        <taxon>Pseudomonadota</taxon>
        <taxon>Alphaproteobacteria</taxon>
        <taxon>Rhodospirillales</taxon>
        <taxon>Rhodovibrionaceae</taxon>
        <taxon>Rhodovibrio</taxon>
    </lineage>
</organism>
<dbReference type="RefSeq" id="WP_200339130.1">
    <property type="nucleotide sequence ID" value="NZ_NRRL01000003.1"/>
</dbReference>
<comment type="caution">
    <text evidence="1">The sequence shown here is derived from an EMBL/GenBank/DDBJ whole genome shotgun (WGS) entry which is preliminary data.</text>
</comment>
<evidence type="ECO:0000313" key="2">
    <source>
        <dbReference type="Proteomes" id="UP001296873"/>
    </source>
</evidence>
<accession>A0ABS1DAT6</accession>
<evidence type="ECO:0000313" key="1">
    <source>
        <dbReference type="EMBL" id="MBK1667069.1"/>
    </source>
</evidence>
<protein>
    <submittedName>
        <fullName evidence="1">Uncharacterized protein</fullName>
    </submittedName>
</protein>
<reference evidence="1 2" key="1">
    <citation type="journal article" date="2020" name="Microorganisms">
        <title>Osmotic Adaptation and Compatible Solute Biosynthesis of Phototrophic Bacteria as Revealed from Genome Analyses.</title>
        <authorList>
            <person name="Imhoff J.F."/>
            <person name="Rahn T."/>
            <person name="Kunzel S."/>
            <person name="Keller A."/>
            <person name="Neulinger S.C."/>
        </authorList>
    </citation>
    <scope>NUCLEOTIDE SEQUENCE [LARGE SCALE GENOMIC DNA]</scope>
    <source>
        <strain evidence="1 2">DSM 9895</strain>
    </source>
</reference>
<gene>
    <name evidence="1" type="ORF">CKO28_03290</name>
</gene>